<organism evidence="1">
    <name type="scientific">uncultured Desulfobacterium sp</name>
    <dbReference type="NCBI Taxonomy" id="201089"/>
    <lineage>
        <taxon>Bacteria</taxon>
        <taxon>Pseudomonadati</taxon>
        <taxon>Thermodesulfobacteriota</taxon>
        <taxon>Desulfobacteria</taxon>
        <taxon>Desulfobacterales</taxon>
        <taxon>Desulfobacteriaceae</taxon>
        <taxon>Desulfobacterium</taxon>
        <taxon>environmental samples</taxon>
    </lineage>
</organism>
<dbReference type="AlphaFoldDB" id="A0A445N384"/>
<accession>A0A445N384</accession>
<name>A0A445N384_9BACT</name>
<protein>
    <submittedName>
        <fullName evidence="1">Uncharacterized protein</fullName>
    </submittedName>
</protein>
<sequence length="110" mass="13068">MEVKEEHKDLLRGLGLCDRDFELFDGKFVRYEYDREKGVRIYDPYYATSFEEYIDADGWSSWSIENDTFMTNIIKDAQAETQRREAISQRPGPEEVAEAIRRKFNVKDND</sequence>
<dbReference type="EMBL" id="OJIN01000230">
    <property type="protein sequence ID" value="SPD76136.1"/>
    <property type="molecule type" value="Genomic_DNA"/>
</dbReference>
<evidence type="ECO:0000313" key="1">
    <source>
        <dbReference type="EMBL" id="SPD76136.1"/>
    </source>
</evidence>
<gene>
    <name evidence="1" type="ORF">PITCH_A840022</name>
</gene>
<reference evidence="1" key="1">
    <citation type="submission" date="2018-01" db="EMBL/GenBank/DDBJ databases">
        <authorList>
            <person name="Regsiter A."/>
            <person name="William W."/>
        </authorList>
    </citation>
    <scope>NUCLEOTIDE SEQUENCE</scope>
    <source>
        <strain evidence="1">TRIP AH-1</strain>
    </source>
</reference>
<proteinExistence type="predicted"/>